<dbReference type="Proteomes" id="UP000694941">
    <property type="component" value="Unplaced"/>
</dbReference>
<evidence type="ECO:0000256" key="3">
    <source>
        <dbReference type="ARBA" id="ARBA00022989"/>
    </source>
</evidence>
<keyword evidence="4 5" id="KW-0472">Membrane</keyword>
<feature type="domain" description="EamA" evidence="6">
    <location>
        <begin position="34"/>
        <end position="165"/>
    </location>
</feature>
<keyword evidence="7" id="KW-1185">Reference proteome</keyword>
<reference evidence="8" key="1">
    <citation type="submission" date="2025-08" db="UniProtKB">
        <authorList>
            <consortium name="RefSeq"/>
        </authorList>
    </citation>
    <scope>IDENTIFICATION</scope>
    <source>
        <tissue evidence="8">Muscle</tissue>
    </source>
</reference>
<organism evidence="7 8">
    <name type="scientific">Limulus polyphemus</name>
    <name type="common">Atlantic horseshoe crab</name>
    <dbReference type="NCBI Taxonomy" id="6850"/>
    <lineage>
        <taxon>Eukaryota</taxon>
        <taxon>Metazoa</taxon>
        <taxon>Ecdysozoa</taxon>
        <taxon>Arthropoda</taxon>
        <taxon>Chelicerata</taxon>
        <taxon>Merostomata</taxon>
        <taxon>Xiphosura</taxon>
        <taxon>Limulidae</taxon>
        <taxon>Limulus</taxon>
    </lineage>
</organism>
<feature type="transmembrane region" description="Helical" evidence="5">
    <location>
        <begin position="298"/>
        <end position="318"/>
    </location>
</feature>
<feature type="transmembrane region" description="Helical" evidence="5">
    <location>
        <begin position="184"/>
        <end position="202"/>
    </location>
</feature>
<dbReference type="Pfam" id="PF00892">
    <property type="entry name" value="EamA"/>
    <property type="match status" value="2"/>
</dbReference>
<feature type="transmembrane region" description="Helical" evidence="5">
    <location>
        <begin position="94"/>
        <end position="112"/>
    </location>
</feature>
<feature type="transmembrane region" description="Helical" evidence="5">
    <location>
        <begin position="62"/>
        <end position="82"/>
    </location>
</feature>
<evidence type="ECO:0000259" key="6">
    <source>
        <dbReference type="Pfam" id="PF00892"/>
    </source>
</evidence>
<protein>
    <submittedName>
        <fullName evidence="8">Solute carrier family 35 member G1-like</fullName>
    </submittedName>
</protein>
<dbReference type="InterPro" id="IPR037185">
    <property type="entry name" value="EmrE-like"/>
</dbReference>
<feature type="transmembrane region" description="Helical" evidence="5">
    <location>
        <begin position="34"/>
        <end position="56"/>
    </location>
</feature>
<feature type="domain" description="EamA" evidence="6">
    <location>
        <begin position="185"/>
        <end position="317"/>
    </location>
</feature>
<dbReference type="InterPro" id="IPR000620">
    <property type="entry name" value="EamA_dom"/>
</dbReference>
<dbReference type="PANTHER" id="PTHR22911">
    <property type="entry name" value="ACYL-MALONYL CONDENSING ENZYME-RELATED"/>
    <property type="match status" value="1"/>
</dbReference>
<accession>A0ABM1C334</accession>
<evidence type="ECO:0000313" key="8">
    <source>
        <dbReference type="RefSeq" id="XP_013793332.1"/>
    </source>
</evidence>
<dbReference type="GeneID" id="106477290"/>
<evidence type="ECO:0000256" key="2">
    <source>
        <dbReference type="ARBA" id="ARBA00022692"/>
    </source>
</evidence>
<dbReference type="PANTHER" id="PTHR22911:SF6">
    <property type="entry name" value="SOLUTE CARRIER FAMILY 35 MEMBER G1"/>
    <property type="match status" value="1"/>
</dbReference>
<evidence type="ECO:0000256" key="1">
    <source>
        <dbReference type="ARBA" id="ARBA00004141"/>
    </source>
</evidence>
<evidence type="ECO:0000313" key="7">
    <source>
        <dbReference type="Proteomes" id="UP000694941"/>
    </source>
</evidence>
<proteinExistence type="predicted"/>
<feature type="transmembrane region" description="Helical" evidence="5">
    <location>
        <begin position="214"/>
        <end position="234"/>
    </location>
</feature>
<gene>
    <name evidence="8" type="primary">LOC106477290</name>
</gene>
<keyword evidence="3 5" id="KW-1133">Transmembrane helix</keyword>
<evidence type="ECO:0000256" key="4">
    <source>
        <dbReference type="ARBA" id="ARBA00023136"/>
    </source>
</evidence>
<feature type="transmembrane region" description="Helical" evidence="5">
    <location>
        <begin position="148"/>
        <end position="164"/>
    </location>
</feature>
<comment type="subcellular location">
    <subcellularLocation>
        <location evidence="1">Membrane</location>
        <topology evidence="1">Multi-pass membrane protein</topology>
    </subcellularLocation>
</comment>
<keyword evidence="2 5" id="KW-0812">Transmembrane</keyword>
<evidence type="ECO:0000256" key="5">
    <source>
        <dbReference type="SAM" id="Phobius"/>
    </source>
</evidence>
<sequence>MEISSTRTTLKSSPSLASSKVKIYWRKFRGCPGLGIILALISGVCNVTCGTCFKLLPCMNPLQLLFYSSLFQTTVFSVMIIQTPGPVLEDISELKYLIIHIVTGVIGTNTTYYALRYIPLVDCMTIVFSTPAVIIILERFFLKRRIELFNVLTVVITLAGVSLITKPFTSFSNYDDSQRSADHVIGYILSVIACFTLAVYYVTVQLMKFTGPSVVSFGLPLLTVIVNPVILTISNDWSLHDCGKDGWVIVMSSVLATLTQLFVITALKIEKAGPVSIARTTDIVIAFIYQSFLLKEKIQWTSVVGSVLVCTSVGLISWKKWKAETYIQEKLQKMDDVTSDDYLLQNSS</sequence>
<dbReference type="RefSeq" id="XP_013793332.1">
    <property type="nucleotide sequence ID" value="XM_013937878.1"/>
</dbReference>
<feature type="transmembrane region" description="Helical" evidence="5">
    <location>
        <begin position="246"/>
        <end position="267"/>
    </location>
</feature>
<feature type="transmembrane region" description="Helical" evidence="5">
    <location>
        <begin position="274"/>
        <end position="292"/>
    </location>
</feature>
<name>A0ABM1C334_LIMPO</name>
<dbReference type="SUPFAM" id="SSF103481">
    <property type="entry name" value="Multidrug resistance efflux transporter EmrE"/>
    <property type="match status" value="2"/>
</dbReference>